<dbReference type="GO" id="GO:0016020">
    <property type="term" value="C:membrane"/>
    <property type="evidence" value="ECO:0007669"/>
    <property type="project" value="UniProtKB-SubCell"/>
</dbReference>
<evidence type="ECO:0000256" key="9">
    <source>
        <dbReference type="RuleBase" id="RU280815"/>
    </source>
</evidence>
<dbReference type="AlphaFoldDB" id="A0AAE1A0A5"/>
<dbReference type="InterPro" id="IPR000742">
    <property type="entry name" value="EGF"/>
</dbReference>
<feature type="domain" description="DSL" evidence="14">
    <location>
        <begin position="280"/>
        <end position="325"/>
    </location>
</feature>
<evidence type="ECO:0000256" key="7">
    <source>
        <dbReference type="PROSITE-ProRule" id="PRU00076"/>
    </source>
</evidence>
<feature type="chain" id="PRO_5042156831" description="Delta-like protein" evidence="12">
    <location>
        <begin position="27"/>
        <end position="1176"/>
    </location>
</feature>
<feature type="compositionally biased region" description="Polar residues" evidence="10">
    <location>
        <begin position="415"/>
        <end position="431"/>
    </location>
</feature>
<feature type="region of interest" description="Disordered" evidence="10">
    <location>
        <begin position="413"/>
        <end position="455"/>
    </location>
</feature>
<dbReference type="InterPro" id="IPR001881">
    <property type="entry name" value="EGF-like_Ca-bd_dom"/>
</dbReference>
<comment type="function">
    <text evidence="9">Putative Notch ligand involved in the mediation of Notch signaling.</text>
</comment>
<dbReference type="PROSITE" id="PS00010">
    <property type="entry name" value="ASX_HYDROXYL"/>
    <property type="match status" value="1"/>
</dbReference>
<proteinExistence type="predicted"/>
<comment type="caution">
    <text evidence="15">The sequence shown here is derived from an EMBL/GenBank/DDBJ whole genome shotgun (WGS) entry which is preliminary data.</text>
</comment>
<feature type="transmembrane region" description="Helical" evidence="11">
    <location>
        <begin position="463"/>
        <end position="486"/>
    </location>
</feature>
<keyword evidence="9 12" id="KW-0732">Signal</keyword>
<protein>
    <recommendedName>
        <fullName evidence="9">Delta-like protein</fullName>
    </recommendedName>
</protein>
<keyword evidence="9 11" id="KW-1133">Transmembrane helix</keyword>
<name>A0AAE1A0A5_9GAST</name>
<keyword evidence="16" id="KW-1185">Reference proteome</keyword>
<feature type="disulfide bond" evidence="7">
    <location>
        <begin position="356"/>
        <end position="365"/>
    </location>
</feature>
<evidence type="ECO:0000256" key="4">
    <source>
        <dbReference type="ARBA" id="ARBA00022782"/>
    </source>
</evidence>
<evidence type="ECO:0000313" key="16">
    <source>
        <dbReference type="Proteomes" id="UP001283361"/>
    </source>
</evidence>
<feature type="disulfide bond" evidence="8">
    <location>
        <begin position="316"/>
        <end position="325"/>
    </location>
</feature>
<feature type="compositionally biased region" description="Basic and acidic residues" evidence="10">
    <location>
        <begin position="947"/>
        <end position="962"/>
    </location>
</feature>
<dbReference type="Gene3D" id="2.10.25.140">
    <property type="match status" value="1"/>
</dbReference>
<dbReference type="PROSITE" id="PS00022">
    <property type="entry name" value="EGF_1"/>
    <property type="match status" value="2"/>
</dbReference>
<organism evidence="15 16">
    <name type="scientific">Elysia crispata</name>
    <name type="common">lettuce slug</name>
    <dbReference type="NCBI Taxonomy" id="231223"/>
    <lineage>
        <taxon>Eukaryota</taxon>
        <taxon>Metazoa</taxon>
        <taxon>Spiralia</taxon>
        <taxon>Lophotrochozoa</taxon>
        <taxon>Mollusca</taxon>
        <taxon>Gastropoda</taxon>
        <taxon>Heterobranchia</taxon>
        <taxon>Euthyneura</taxon>
        <taxon>Panpulmonata</taxon>
        <taxon>Sacoglossa</taxon>
        <taxon>Placobranchoidea</taxon>
        <taxon>Plakobranchidae</taxon>
        <taxon>Elysia</taxon>
    </lineage>
</organism>
<dbReference type="PROSITE" id="PS01187">
    <property type="entry name" value="EGF_CA"/>
    <property type="match status" value="1"/>
</dbReference>
<feature type="disulfide bond" evidence="8">
    <location>
        <begin position="282"/>
        <end position="291"/>
    </location>
</feature>
<dbReference type="PROSITE" id="PS01186">
    <property type="entry name" value="EGF_2"/>
    <property type="match status" value="1"/>
</dbReference>
<dbReference type="CDD" id="cd00054">
    <property type="entry name" value="EGF_CA"/>
    <property type="match status" value="2"/>
</dbReference>
<evidence type="ECO:0000256" key="2">
    <source>
        <dbReference type="ARBA" id="ARBA00022536"/>
    </source>
</evidence>
<comment type="caution">
    <text evidence="7">Lacks conserved residue(s) required for the propagation of feature annotation.</text>
</comment>
<keyword evidence="9 11" id="KW-0812">Transmembrane</keyword>
<feature type="disulfide bond" evidence="7">
    <location>
        <begin position="394"/>
        <end position="403"/>
    </location>
</feature>
<gene>
    <name evidence="15" type="ORF">RRG08_013021</name>
</gene>
<feature type="signal peptide" evidence="12">
    <location>
        <begin position="1"/>
        <end position="26"/>
    </location>
</feature>
<dbReference type="InterPro" id="IPR018097">
    <property type="entry name" value="EGF_Ca-bd_CS"/>
</dbReference>
<reference evidence="15" key="1">
    <citation type="journal article" date="2023" name="G3 (Bethesda)">
        <title>A reference genome for the long-term kleptoplast-retaining sea slug Elysia crispata morphotype clarki.</title>
        <authorList>
            <person name="Eastman K.E."/>
            <person name="Pendleton A.L."/>
            <person name="Shaikh M.A."/>
            <person name="Suttiyut T."/>
            <person name="Ogas R."/>
            <person name="Tomko P."/>
            <person name="Gavelis G."/>
            <person name="Widhalm J.R."/>
            <person name="Wisecaver J.H."/>
        </authorList>
    </citation>
    <scope>NUCLEOTIDE SEQUENCE</scope>
    <source>
        <strain evidence="15">ECLA1</strain>
    </source>
</reference>
<dbReference type="InterPro" id="IPR001774">
    <property type="entry name" value="DSL"/>
</dbReference>
<evidence type="ECO:0000313" key="15">
    <source>
        <dbReference type="EMBL" id="KAK3778750.1"/>
    </source>
</evidence>
<evidence type="ECO:0000256" key="1">
    <source>
        <dbReference type="ARBA" id="ARBA00022473"/>
    </source>
</evidence>
<dbReference type="InterPro" id="IPR049883">
    <property type="entry name" value="NOTCH1_EGF-like"/>
</dbReference>
<comment type="subcellular location">
    <subcellularLocation>
        <location evidence="9">Membrane</location>
        <topology evidence="9">Single-pass type I membrane protein</topology>
    </subcellularLocation>
</comment>
<feature type="domain" description="EGF-like" evidence="13">
    <location>
        <begin position="328"/>
        <end position="366"/>
    </location>
</feature>
<accession>A0AAE1A0A5</accession>
<dbReference type="Gene3D" id="2.10.25.10">
    <property type="entry name" value="Laminin"/>
    <property type="match status" value="2"/>
</dbReference>
<feature type="region of interest" description="Disordered" evidence="10">
    <location>
        <begin position="767"/>
        <end position="823"/>
    </location>
</feature>
<feature type="compositionally biased region" description="Polar residues" evidence="10">
    <location>
        <begin position="662"/>
        <end position="675"/>
    </location>
</feature>
<feature type="compositionally biased region" description="Acidic residues" evidence="10">
    <location>
        <begin position="801"/>
        <end position="816"/>
    </location>
</feature>
<dbReference type="GO" id="GO:0030154">
    <property type="term" value="P:cell differentiation"/>
    <property type="evidence" value="ECO:0007669"/>
    <property type="project" value="UniProtKB-KW"/>
</dbReference>
<keyword evidence="5" id="KW-0832">Ubl conjugation</keyword>
<evidence type="ECO:0000256" key="3">
    <source>
        <dbReference type="ARBA" id="ARBA00022737"/>
    </source>
</evidence>
<keyword evidence="1 9" id="KW-0217">Developmental protein</keyword>
<evidence type="ECO:0000256" key="8">
    <source>
        <dbReference type="PROSITE-ProRule" id="PRU00377"/>
    </source>
</evidence>
<dbReference type="Proteomes" id="UP001283361">
    <property type="component" value="Unassembled WGS sequence"/>
</dbReference>
<feature type="compositionally biased region" description="Polar residues" evidence="10">
    <location>
        <begin position="970"/>
        <end position="993"/>
    </location>
</feature>
<dbReference type="PROSITE" id="PS51051">
    <property type="entry name" value="DSL"/>
    <property type="match status" value="1"/>
</dbReference>
<keyword evidence="9 11" id="KW-0472">Membrane</keyword>
<feature type="compositionally biased region" description="Basic and acidic residues" evidence="10">
    <location>
        <begin position="784"/>
        <end position="795"/>
    </location>
</feature>
<feature type="region of interest" description="Disordered" evidence="10">
    <location>
        <begin position="1105"/>
        <end position="1176"/>
    </location>
</feature>
<dbReference type="SUPFAM" id="SSF57196">
    <property type="entry name" value="EGF/Laminin"/>
    <property type="match status" value="2"/>
</dbReference>
<dbReference type="GO" id="GO:0007154">
    <property type="term" value="P:cell communication"/>
    <property type="evidence" value="ECO:0007669"/>
    <property type="project" value="InterPro"/>
</dbReference>
<evidence type="ECO:0000259" key="13">
    <source>
        <dbReference type="PROSITE" id="PS50026"/>
    </source>
</evidence>
<dbReference type="PROSITE" id="PS50026">
    <property type="entry name" value="EGF_3"/>
    <property type="match status" value="2"/>
</dbReference>
<sequence>MDPVKNFQCVLLPICFLLFWQERVSATGKLQIYLQSYEFNLQGRASMEPPGGGLNFNLSVPLSFVQIWISGLLKTLTQAFSRNESDPDSDLRTIQQRVSKSHKPEWKLRSVFGQSESDATTTQESVREVDATKVDQWPWQEKTECTSPTRYRFVVCMDYEGSYDPSYPCSLTRVETDLLPKDRASPFSSTERVTFRTLLRATQGSNIIPNPFEVQFDEWKGPVRLSIFVTCCGASSVHEGQCDEVLTSTISAWPRAATDGTQSLRYRLAGRASMNVIANAVCDENFYTHSCDVYCKVENSGTEHAFCNSTTGIRQCLPGYEGPDCQVDLDECLNQGDVCKNGGVCRNSPGSFSCACPFSTTGRTCAQRYPVCHLRPCQHQGTCVETTSGSLCLCMPGFEGQWCHMLEGQEDQRLESPTSRNESNSLATTPRTVKPSTPGTSISGPSRTKPSPKKDDGGGWHNWYLAIIFGIIFFIVIIFIIVFLICRRKARKRYQVNTDSAALTNITSTASLPLPEQVLPVTRAPRATKTRSFNNAVYDDEERFAGTDSAASSFHIFYNNNNGSLGSGHDMYGNTSSITLSNNNILSARALMQQDSTGKVNFKDKTLVKPESMGGDSNGKGKGCNSSKHQHYEDRIQNTSEKSTGIPSTKSAYGEHSKTDKSQTPSGTFNRSNGYVNQGKTLVVDVTQKNVKKESNFVYNGRSETKPSGMYQSGNKGGTVPREMGLPLSKQGEAEVKVRAGGPERSRSQVISSRQSEHFYEDIDSAYTLGPHAPRPKPRSIHNVRSDTLRRKDYMRSASAESDESGPESYNGEEIDLPLAPPPPPLLSATAVAAVAFSSRVQGQARGNTLPAAERPASLRYEQPRNSDGSLDYSPSDFSPPKLPIGTEAENEPKNGPRNWYSDQYVKSSPHVLTPKYGEDKGFFRDAGNLYCVQPSQRNSKLNSADPDPRQLSRQQWGDKWRNQPILPPSSRSRNHQSAPSYNPNREASTIPSTRDWSLSYPFYDSTPPVTQSNARGDPFQPVSGFKSYHGPSSQFQKRPDSGYVSNQDPSLYFGNIPGGGRRGSVDTLLDAMGGKKPHGEERSGLYETKRSRSGEALHNYGESYALPVDHAQPRRRSEPFIGLGSHPRSSIPRENREGTGWLPRDSDDRRRSSNHGSSHGGSSLSIAPNTSSSFV</sequence>
<feature type="region of interest" description="Disordered" evidence="10">
    <location>
        <begin position="843"/>
        <end position="903"/>
    </location>
</feature>
<keyword evidence="2 7" id="KW-0245">EGF-like domain</keyword>
<dbReference type="SMART" id="SM00051">
    <property type="entry name" value="DSL"/>
    <property type="match status" value="1"/>
</dbReference>
<dbReference type="SMART" id="SM00179">
    <property type="entry name" value="EGF_CA"/>
    <property type="match status" value="2"/>
</dbReference>
<feature type="region of interest" description="Disordered" evidence="10">
    <location>
        <begin position="1008"/>
        <end position="1043"/>
    </location>
</feature>
<dbReference type="EMBL" id="JAWDGP010002895">
    <property type="protein sequence ID" value="KAK3778750.1"/>
    <property type="molecule type" value="Genomic_DNA"/>
</dbReference>
<evidence type="ECO:0000256" key="12">
    <source>
        <dbReference type="SAM" id="SignalP"/>
    </source>
</evidence>
<evidence type="ECO:0000256" key="5">
    <source>
        <dbReference type="ARBA" id="ARBA00022843"/>
    </source>
</evidence>
<feature type="domain" description="EGF-like" evidence="13">
    <location>
        <begin position="368"/>
        <end position="404"/>
    </location>
</feature>
<feature type="compositionally biased region" description="Low complexity" evidence="10">
    <location>
        <begin position="435"/>
        <end position="446"/>
    </location>
</feature>
<dbReference type="InterPro" id="IPR051022">
    <property type="entry name" value="Notch_Cell-Fate_Det"/>
</dbReference>
<dbReference type="PANTHER" id="PTHR24049">
    <property type="entry name" value="CRUMBS FAMILY MEMBER"/>
    <property type="match status" value="1"/>
</dbReference>
<evidence type="ECO:0000256" key="6">
    <source>
        <dbReference type="ARBA" id="ARBA00023157"/>
    </source>
</evidence>
<dbReference type="SMART" id="SM00181">
    <property type="entry name" value="EGF"/>
    <property type="match status" value="2"/>
</dbReference>
<keyword evidence="6 7" id="KW-1015">Disulfide bond</keyword>
<feature type="compositionally biased region" description="Low complexity" evidence="10">
    <location>
        <begin position="1155"/>
        <end position="1164"/>
    </location>
</feature>
<dbReference type="Pfam" id="PF07645">
    <property type="entry name" value="EGF_CA"/>
    <property type="match status" value="1"/>
</dbReference>
<keyword evidence="3 9" id="KW-0677">Repeat</keyword>
<dbReference type="Pfam" id="PF01414">
    <property type="entry name" value="DSL"/>
    <property type="match status" value="1"/>
</dbReference>
<dbReference type="GO" id="GO:0005509">
    <property type="term" value="F:calcium ion binding"/>
    <property type="evidence" value="ECO:0007669"/>
    <property type="project" value="InterPro"/>
</dbReference>
<feature type="compositionally biased region" description="Polar residues" evidence="10">
    <location>
        <begin position="1165"/>
        <end position="1176"/>
    </location>
</feature>
<feature type="compositionally biased region" description="Polar residues" evidence="10">
    <location>
        <begin position="637"/>
        <end position="651"/>
    </location>
</feature>
<evidence type="ECO:0000256" key="11">
    <source>
        <dbReference type="SAM" id="Phobius"/>
    </source>
</evidence>
<keyword evidence="4" id="KW-0221">Differentiation</keyword>
<feature type="region of interest" description="Disordered" evidence="10">
    <location>
        <begin position="938"/>
        <end position="993"/>
    </location>
</feature>
<dbReference type="InterPro" id="IPR000152">
    <property type="entry name" value="EGF-type_Asp/Asn_hydroxyl_site"/>
</dbReference>
<evidence type="ECO:0000259" key="14">
    <source>
        <dbReference type="PROSITE" id="PS51051"/>
    </source>
</evidence>
<feature type="region of interest" description="Disordered" evidence="10">
    <location>
        <begin position="601"/>
        <end position="675"/>
    </location>
</feature>
<evidence type="ECO:0000256" key="10">
    <source>
        <dbReference type="SAM" id="MobiDB-lite"/>
    </source>
</evidence>